<dbReference type="GeneID" id="20651094"/>
<dbReference type="GO" id="GO:0005298">
    <property type="term" value="F:proline:sodium symporter activity"/>
    <property type="evidence" value="ECO:0007669"/>
    <property type="project" value="TreeGrafter"/>
</dbReference>
<gene>
    <name evidence="13" type="ORF">PHYSODRAFT_390941</name>
</gene>
<evidence type="ECO:0000256" key="5">
    <source>
        <dbReference type="ARBA" id="ARBA00022692"/>
    </source>
</evidence>
<name>G4ZC96_PHYSP</name>
<evidence type="ECO:0000256" key="10">
    <source>
        <dbReference type="ARBA" id="ARBA00023136"/>
    </source>
</evidence>
<protein>
    <recommendedName>
        <fullName evidence="15">Amino acid transporter transmembrane domain-containing protein</fullName>
    </recommendedName>
</protein>
<dbReference type="PANTHER" id="PTHR48086:SF3">
    <property type="entry name" value="SODIUM_PROLINE SYMPORTER"/>
    <property type="match status" value="1"/>
</dbReference>
<dbReference type="KEGG" id="psoj:PHYSODRAFT_390941"/>
<proteinExistence type="inferred from homology"/>
<sequence length="249" mass="27690">MGPVVELSTLDLALCVSYLASVLLVGLFFTFKEQRERERLRLTRLHHQALMDAGARDPKRLDASHNHKPAKNDHVLEEYYLGGRRIPWYALAVADVSSYIDISGTMINTALVYALGVKGMYIEIRGGLCLFLAFQLAYTGKLSRRCPVKTRGEWCVIKFRFGTRLDAVLLRTTIAITSLTSGVLATTYFAVGGGKFSTEFVKLPEWGGLPSEFWAAALLMAVAMLYTIASGYSTVVYTDVYQSLFIFTS</sequence>
<dbReference type="InterPro" id="IPR050277">
    <property type="entry name" value="Sodium:Solute_Symporter"/>
</dbReference>
<keyword evidence="14" id="KW-1185">Reference proteome</keyword>
<dbReference type="RefSeq" id="XP_009524841.1">
    <property type="nucleotide sequence ID" value="XM_009526546.1"/>
</dbReference>
<comment type="subcellular location">
    <subcellularLocation>
        <location evidence="1">Cell membrane</location>
        <topology evidence="1">Multi-pass membrane protein</topology>
    </subcellularLocation>
</comment>
<evidence type="ECO:0000256" key="7">
    <source>
        <dbReference type="ARBA" id="ARBA00022989"/>
    </source>
</evidence>
<dbReference type="Gene3D" id="1.20.1730.10">
    <property type="entry name" value="Sodium/glucose cotransporter"/>
    <property type="match status" value="1"/>
</dbReference>
<dbReference type="PANTHER" id="PTHR48086">
    <property type="entry name" value="SODIUM/PROLINE SYMPORTER-RELATED"/>
    <property type="match status" value="1"/>
</dbReference>
<dbReference type="AlphaFoldDB" id="G4ZC96"/>
<dbReference type="STRING" id="1094619.G4ZC96"/>
<reference evidence="13 14" key="1">
    <citation type="journal article" date="2006" name="Science">
        <title>Phytophthora genome sequences uncover evolutionary origins and mechanisms of pathogenesis.</title>
        <authorList>
            <person name="Tyler B.M."/>
            <person name="Tripathy S."/>
            <person name="Zhang X."/>
            <person name="Dehal P."/>
            <person name="Jiang R.H."/>
            <person name="Aerts A."/>
            <person name="Arredondo F.D."/>
            <person name="Baxter L."/>
            <person name="Bensasson D."/>
            <person name="Beynon J.L."/>
            <person name="Chapman J."/>
            <person name="Damasceno C.M."/>
            <person name="Dorrance A.E."/>
            <person name="Dou D."/>
            <person name="Dickerman A.W."/>
            <person name="Dubchak I.L."/>
            <person name="Garbelotto M."/>
            <person name="Gijzen M."/>
            <person name="Gordon S.G."/>
            <person name="Govers F."/>
            <person name="Grunwald N.J."/>
            <person name="Huang W."/>
            <person name="Ivors K.L."/>
            <person name="Jones R.W."/>
            <person name="Kamoun S."/>
            <person name="Krampis K."/>
            <person name="Lamour K.H."/>
            <person name="Lee M.K."/>
            <person name="McDonald W.H."/>
            <person name="Medina M."/>
            <person name="Meijer H.J."/>
            <person name="Nordberg E.K."/>
            <person name="Maclean D.J."/>
            <person name="Ospina-Giraldo M.D."/>
            <person name="Morris P.F."/>
            <person name="Phuntumart V."/>
            <person name="Putnam N.H."/>
            <person name="Rash S."/>
            <person name="Rose J.K."/>
            <person name="Sakihama Y."/>
            <person name="Salamov A.A."/>
            <person name="Savidor A."/>
            <person name="Scheuring C.F."/>
            <person name="Smith B.M."/>
            <person name="Sobral B.W."/>
            <person name="Terry A."/>
            <person name="Torto-Alalibo T.A."/>
            <person name="Win J."/>
            <person name="Xu Z."/>
            <person name="Zhang H."/>
            <person name="Grigoriev I.V."/>
            <person name="Rokhsar D.S."/>
            <person name="Boore J.L."/>
        </authorList>
    </citation>
    <scope>NUCLEOTIDE SEQUENCE [LARGE SCALE GENOMIC DNA]</scope>
    <source>
        <strain evidence="13 14">P6497</strain>
    </source>
</reference>
<keyword evidence="5 12" id="KW-0812">Transmembrane</keyword>
<evidence type="ECO:0000256" key="4">
    <source>
        <dbReference type="ARBA" id="ARBA00022475"/>
    </source>
</evidence>
<evidence type="ECO:0000313" key="13">
    <source>
        <dbReference type="EMBL" id="EGZ22124.1"/>
    </source>
</evidence>
<evidence type="ECO:0000256" key="12">
    <source>
        <dbReference type="SAM" id="Phobius"/>
    </source>
</evidence>
<dbReference type="InParanoid" id="G4ZC96"/>
<evidence type="ECO:0000256" key="8">
    <source>
        <dbReference type="ARBA" id="ARBA00023053"/>
    </source>
</evidence>
<evidence type="ECO:0000256" key="3">
    <source>
        <dbReference type="ARBA" id="ARBA00022448"/>
    </source>
</evidence>
<evidence type="ECO:0000256" key="11">
    <source>
        <dbReference type="ARBA" id="ARBA00023201"/>
    </source>
</evidence>
<feature type="transmembrane region" description="Helical" evidence="12">
    <location>
        <begin position="168"/>
        <end position="193"/>
    </location>
</feature>
<dbReference type="InterPro" id="IPR001734">
    <property type="entry name" value="Na/solute_symporter"/>
</dbReference>
<evidence type="ECO:0000313" key="14">
    <source>
        <dbReference type="Proteomes" id="UP000002640"/>
    </source>
</evidence>
<keyword evidence="10 12" id="KW-0472">Membrane</keyword>
<dbReference type="Proteomes" id="UP000002640">
    <property type="component" value="Unassembled WGS sequence"/>
</dbReference>
<dbReference type="InterPro" id="IPR038377">
    <property type="entry name" value="Na/Glc_symporter_sf"/>
</dbReference>
<keyword evidence="7 12" id="KW-1133">Transmembrane helix</keyword>
<dbReference type="EMBL" id="JH159153">
    <property type="protein sequence ID" value="EGZ22124.1"/>
    <property type="molecule type" value="Genomic_DNA"/>
</dbReference>
<accession>G4ZC96</accession>
<organism evidence="13 14">
    <name type="scientific">Phytophthora sojae (strain P6497)</name>
    <name type="common">Soybean stem and root rot agent</name>
    <name type="synonym">Phytophthora megasperma f. sp. glycines</name>
    <dbReference type="NCBI Taxonomy" id="1094619"/>
    <lineage>
        <taxon>Eukaryota</taxon>
        <taxon>Sar</taxon>
        <taxon>Stramenopiles</taxon>
        <taxon>Oomycota</taxon>
        <taxon>Peronosporomycetes</taxon>
        <taxon>Peronosporales</taxon>
        <taxon>Peronosporaceae</taxon>
        <taxon>Phytophthora</taxon>
    </lineage>
</organism>
<comment type="similarity">
    <text evidence="2">Belongs to the sodium:solute symporter (SSF) (TC 2.A.21) family.</text>
</comment>
<evidence type="ECO:0008006" key="15">
    <source>
        <dbReference type="Google" id="ProtNLM"/>
    </source>
</evidence>
<keyword evidence="4" id="KW-1003">Cell membrane</keyword>
<feature type="transmembrane region" description="Helical" evidence="12">
    <location>
        <begin position="213"/>
        <end position="237"/>
    </location>
</feature>
<dbReference type="OMA" id="VFTIREQ"/>
<evidence type="ECO:0000256" key="1">
    <source>
        <dbReference type="ARBA" id="ARBA00004651"/>
    </source>
</evidence>
<keyword evidence="6" id="KW-0769">Symport</keyword>
<dbReference type="GO" id="GO:0015193">
    <property type="term" value="F:L-proline transmembrane transporter activity"/>
    <property type="evidence" value="ECO:0007669"/>
    <property type="project" value="TreeGrafter"/>
</dbReference>
<dbReference type="GO" id="GO:0015824">
    <property type="term" value="P:proline transport"/>
    <property type="evidence" value="ECO:0007669"/>
    <property type="project" value="TreeGrafter"/>
</dbReference>
<keyword evidence="3" id="KW-0813">Transport</keyword>
<evidence type="ECO:0000256" key="9">
    <source>
        <dbReference type="ARBA" id="ARBA00023065"/>
    </source>
</evidence>
<feature type="transmembrane region" description="Helical" evidence="12">
    <location>
        <begin position="12"/>
        <end position="31"/>
    </location>
</feature>
<keyword evidence="8" id="KW-0915">Sodium</keyword>
<evidence type="ECO:0000256" key="6">
    <source>
        <dbReference type="ARBA" id="ARBA00022847"/>
    </source>
</evidence>
<dbReference type="PROSITE" id="PS50283">
    <property type="entry name" value="NA_SOLUT_SYMP_3"/>
    <property type="match status" value="1"/>
</dbReference>
<evidence type="ECO:0000256" key="2">
    <source>
        <dbReference type="ARBA" id="ARBA00006434"/>
    </source>
</evidence>
<keyword evidence="11" id="KW-0739">Sodium transport</keyword>
<feature type="non-terminal residue" evidence="13">
    <location>
        <position position="249"/>
    </location>
</feature>
<dbReference type="GO" id="GO:0005886">
    <property type="term" value="C:plasma membrane"/>
    <property type="evidence" value="ECO:0007669"/>
    <property type="project" value="UniProtKB-SubCell"/>
</dbReference>
<keyword evidence="9" id="KW-0406">Ion transport</keyword>